<dbReference type="InterPro" id="IPR003758">
    <property type="entry name" value="LpxK"/>
</dbReference>
<evidence type="ECO:0000256" key="7">
    <source>
        <dbReference type="ARBA" id="ARBA00022679"/>
    </source>
</evidence>
<dbReference type="OrthoDB" id="9766423at2"/>
<keyword evidence="8 13" id="KW-0547">Nucleotide-binding</keyword>
<dbReference type="GO" id="GO:0005524">
    <property type="term" value="F:ATP binding"/>
    <property type="evidence" value="ECO:0007669"/>
    <property type="project" value="UniProtKB-UniRule"/>
</dbReference>
<dbReference type="GO" id="GO:0009029">
    <property type="term" value="F:lipid-A 4'-kinase activity"/>
    <property type="evidence" value="ECO:0007669"/>
    <property type="project" value="UniProtKB-UniRule"/>
</dbReference>
<dbReference type="EMBL" id="NGJN01000003">
    <property type="protein sequence ID" value="OZV69163.1"/>
    <property type="molecule type" value="Genomic_DNA"/>
</dbReference>
<dbReference type="Pfam" id="PF02606">
    <property type="entry name" value="LpxK"/>
    <property type="match status" value="1"/>
</dbReference>
<evidence type="ECO:0000256" key="13">
    <source>
        <dbReference type="HAMAP-Rule" id="MF_00409"/>
    </source>
</evidence>
<sequence>MKFIRIILFPLVPVYYLVTWLRNYFYDLGVLRSESFELRIICVGNLSTGGTGKTPMIEFLVRLLMDKKRVATLSRGYKRKTEGFVLADASASANSIGDEPYQFHNKFENLIVAVDADRKNGIKKLQELKHVPEVILLDDAYQHRRVKAGLTLLLTSYDKPYFKDIVLPTGNLREPRSGSKRADIIVVTKCPRHLADEKKNEITSKLCVKSHQSVFFSHIHYDDTVYSKKNKLKVASLPSFTLVTGIANAKPLVAYLSEIGLSFDHIEYPDHYNFKPTDIKMLSEKELVITTEKDFVRLSEAKPLKEKLFYLPIRLELDRGDDFEKLILSYVN</sequence>
<dbReference type="RefSeq" id="WP_094967936.1">
    <property type="nucleotide sequence ID" value="NZ_NGJN01000003.1"/>
</dbReference>
<accession>A0A265UV20</accession>
<dbReference type="EC" id="2.7.1.130" evidence="3 13"/>
<dbReference type="AlphaFoldDB" id="A0A265UV20"/>
<comment type="similarity">
    <text evidence="13">Belongs to the LpxK family.</text>
</comment>
<comment type="function">
    <text evidence="1 13">Transfers the gamma-phosphate of ATP to the 4'-position of a tetraacyldisaccharide 1-phosphate intermediate (termed DS-1-P) to form tetraacyldisaccharide 1,4'-bis-phosphate (lipid IVA).</text>
</comment>
<comment type="caution">
    <text evidence="14">The sequence shown here is derived from an EMBL/GenBank/DDBJ whole genome shotgun (WGS) entry which is preliminary data.</text>
</comment>
<keyword evidence="9 13" id="KW-0418">Kinase</keyword>
<proteinExistence type="inferred from homology"/>
<dbReference type="GO" id="GO:0009245">
    <property type="term" value="P:lipid A biosynthetic process"/>
    <property type="evidence" value="ECO:0007669"/>
    <property type="project" value="UniProtKB-UniRule"/>
</dbReference>
<evidence type="ECO:0000256" key="8">
    <source>
        <dbReference type="ARBA" id="ARBA00022741"/>
    </source>
</evidence>
<feature type="binding site" evidence="13">
    <location>
        <begin position="47"/>
        <end position="54"/>
    </location>
    <ligand>
        <name>ATP</name>
        <dbReference type="ChEBI" id="CHEBI:30616"/>
    </ligand>
</feature>
<comment type="catalytic activity">
    <reaction evidence="13">
        <text>a lipid A disaccharide + ATP = a lipid IVA + ADP + H(+)</text>
        <dbReference type="Rhea" id="RHEA:67840"/>
        <dbReference type="ChEBI" id="CHEBI:15378"/>
        <dbReference type="ChEBI" id="CHEBI:30616"/>
        <dbReference type="ChEBI" id="CHEBI:176343"/>
        <dbReference type="ChEBI" id="CHEBI:176425"/>
        <dbReference type="ChEBI" id="CHEBI:456216"/>
        <dbReference type="EC" id="2.7.1.130"/>
    </reaction>
</comment>
<keyword evidence="5 13" id="KW-0444">Lipid biosynthesis</keyword>
<evidence type="ECO:0000256" key="4">
    <source>
        <dbReference type="ARBA" id="ARBA00016436"/>
    </source>
</evidence>
<keyword evidence="11 13" id="KW-0443">Lipid metabolism</keyword>
<comment type="pathway">
    <text evidence="2 13">Glycolipid biosynthesis; lipid IV(A) biosynthesis; lipid IV(A) from (3R)-3-hydroxytetradecanoyl-[acyl-carrier-protein] and UDP-N-acetyl-alpha-D-glucosamine: step 6/6.</text>
</comment>
<dbReference type="PANTHER" id="PTHR42724:SF1">
    <property type="entry name" value="TETRAACYLDISACCHARIDE 4'-KINASE, MITOCHONDRIAL-RELATED"/>
    <property type="match status" value="1"/>
</dbReference>
<evidence type="ECO:0000256" key="9">
    <source>
        <dbReference type="ARBA" id="ARBA00022777"/>
    </source>
</evidence>
<name>A0A265UV20_9FLAO</name>
<dbReference type="SUPFAM" id="SSF52540">
    <property type="entry name" value="P-loop containing nucleoside triphosphate hydrolases"/>
    <property type="match status" value="1"/>
</dbReference>
<evidence type="ECO:0000256" key="3">
    <source>
        <dbReference type="ARBA" id="ARBA00012071"/>
    </source>
</evidence>
<evidence type="ECO:0000256" key="6">
    <source>
        <dbReference type="ARBA" id="ARBA00022556"/>
    </source>
</evidence>
<evidence type="ECO:0000256" key="5">
    <source>
        <dbReference type="ARBA" id="ARBA00022516"/>
    </source>
</evidence>
<dbReference type="PANTHER" id="PTHR42724">
    <property type="entry name" value="TETRAACYLDISACCHARIDE 4'-KINASE"/>
    <property type="match status" value="1"/>
</dbReference>
<keyword evidence="15" id="KW-1185">Reference proteome</keyword>
<dbReference type="GO" id="GO:0005886">
    <property type="term" value="C:plasma membrane"/>
    <property type="evidence" value="ECO:0007669"/>
    <property type="project" value="TreeGrafter"/>
</dbReference>
<evidence type="ECO:0000256" key="12">
    <source>
        <dbReference type="ARBA" id="ARBA00029757"/>
    </source>
</evidence>
<keyword evidence="7 13" id="KW-0808">Transferase</keyword>
<dbReference type="Proteomes" id="UP000216840">
    <property type="component" value="Unassembled WGS sequence"/>
</dbReference>
<evidence type="ECO:0000313" key="14">
    <source>
        <dbReference type="EMBL" id="OZV69163.1"/>
    </source>
</evidence>
<evidence type="ECO:0000256" key="2">
    <source>
        <dbReference type="ARBA" id="ARBA00004870"/>
    </source>
</evidence>
<keyword evidence="6 13" id="KW-0441">Lipid A biosynthesis</keyword>
<dbReference type="NCBIfam" id="TIGR00682">
    <property type="entry name" value="lpxK"/>
    <property type="match status" value="1"/>
</dbReference>
<evidence type="ECO:0000256" key="1">
    <source>
        <dbReference type="ARBA" id="ARBA00002274"/>
    </source>
</evidence>
<dbReference type="UniPathway" id="UPA00359">
    <property type="reaction ID" value="UER00482"/>
</dbReference>
<gene>
    <name evidence="13" type="primary">lpxK</name>
    <name evidence="14" type="ORF">CA834_06805</name>
</gene>
<evidence type="ECO:0000256" key="10">
    <source>
        <dbReference type="ARBA" id="ARBA00022840"/>
    </source>
</evidence>
<protein>
    <recommendedName>
        <fullName evidence="4 13">Tetraacyldisaccharide 4'-kinase</fullName>
        <ecNumber evidence="3 13">2.7.1.130</ecNumber>
    </recommendedName>
    <alternativeName>
        <fullName evidence="12 13">Lipid A 4'-kinase</fullName>
    </alternativeName>
</protein>
<evidence type="ECO:0000313" key="15">
    <source>
        <dbReference type="Proteomes" id="UP000216840"/>
    </source>
</evidence>
<organism evidence="14 15">
    <name type="scientific">Winogradskyella aurantia</name>
    <dbReference type="NCBI Taxonomy" id="1915063"/>
    <lineage>
        <taxon>Bacteria</taxon>
        <taxon>Pseudomonadati</taxon>
        <taxon>Bacteroidota</taxon>
        <taxon>Flavobacteriia</taxon>
        <taxon>Flavobacteriales</taxon>
        <taxon>Flavobacteriaceae</taxon>
        <taxon>Winogradskyella</taxon>
    </lineage>
</organism>
<dbReference type="HAMAP" id="MF_00409">
    <property type="entry name" value="LpxK"/>
    <property type="match status" value="1"/>
</dbReference>
<dbReference type="InterPro" id="IPR027417">
    <property type="entry name" value="P-loop_NTPase"/>
</dbReference>
<evidence type="ECO:0000256" key="11">
    <source>
        <dbReference type="ARBA" id="ARBA00023098"/>
    </source>
</evidence>
<keyword evidence="10 13" id="KW-0067">ATP-binding</keyword>
<reference evidence="14 15" key="1">
    <citation type="submission" date="2017-05" db="EMBL/GenBank/DDBJ databases">
        <title>The draft genome sequence of Idiomarina salinarum WNB302.</title>
        <authorList>
            <person name="Sun Y."/>
            <person name="Chen B."/>
            <person name="Du Z."/>
        </authorList>
    </citation>
    <scope>NUCLEOTIDE SEQUENCE [LARGE SCALE GENOMIC DNA]</scope>
    <source>
        <strain evidence="14 15">WNB302</strain>
    </source>
</reference>